<gene>
    <name evidence="1" type="ORF">QG37_03976</name>
</gene>
<comment type="caution">
    <text evidence="1">The sequence shown here is derived from an EMBL/GenBank/DDBJ whole genome shotgun (WGS) entry which is preliminary data.</text>
</comment>
<reference evidence="2" key="1">
    <citation type="journal article" date="2015" name="BMC Genomics">
        <title>Draft genome of a commonly misdiagnosed multidrug resistant pathogen Candida auris.</title>
        <authorList>
            <person name="Chatterjee S."/>
            <person name="Alampalli S.V."/>
            <person name="Nageshan R.K."/>
            <person name="Chettiar S.T."/>
            <person name="Joshi S."/>
            <person name="Tatu U.S."/>
        </authorList>
    </citation>
    <scope>NUCLEOTIDE SEQUENCE [LARGE SCALE GENOMIC DNA]</scope>
    <source>
        <strain evidence="2">6684</strain>
    </source>
</reference>
<dbReference type="EMBL" id="LGST01000026">
    <property type="protein sequence ID" value="KND99179.1"/>
    <property type="molecule type" value="Genomic_DNA"/>
</dbReference>
<name>A0A0L0NYU2_CANAR</name>
<dbReference type="Proteomes" id="UP000037122">
    <property type="component" value="Unassembled WGS sequence"/>
</dbReference>
<sequence length="44" mass="5160">MDMSEDERFTLKMHPSKNNTNSDYAVAVKLSQRMIIFDFVAHLQ</sequence>
<dbReference type="VEuPathDB" id="FungiDB:QG37_03976"/>
<evidence type="ECO:0000313" key="2">
    <source>
        <dbReference type="Proteomes" id="UP000037122"/>
    </source>
</evidence>
<organism evidence="1 2">
    <name type="scientific">Candidozyma auris</name>
    <name type="common">Yeast</name>
    <name type="synonym">Candida auris</name>
    <dbReference type="NCBI Taxonomy" id="498019"/>
    <lineage>
        <taxon>Eukaryota</taxon>
        <taxon>Fungi</taxon>
        <taxon>Dikarya</taxon>
        <taxon>Ascomycota</taxon>
        <taxon>Saccharomycotina</taxon>
        <taxon>Pichiomycetes</taxon>
        <taxon>Metschnikowiaceae</taxon>
        <taxon>Candidozyma</taxon>
    </lineage>
</organism>
<dbReference type="AlphaFoldDB" id="A0A0L0NYU2"/>
<protein>
    <submittedName>
        <fullName evidence="1">Uncharacterized protein</fullName>
    </submittedName>
</protein>
<proteinExistence type="predicted"/>
<evidence type="ECO:0000313" key="1">
    <source>
        <dbReference type="EMBL" id="KND99179.1"/>
    </source>
</evidence>
<accession>A0A0L0NYU2</accession>